<evidence type="ECO:0000256" key="1">
    <source>
        <dbReference type="ARBA" id="ARBA00022617"/>
    </source>
</evidence>
<dbReference type="InterPro" id="IPR036909">
    <property type="entry name" value="Cyt_c-like_dom_sf"/>
</dbReference>
<dbReference type="PANTHER" id="PTHR35008:SF8">
    <property type="entry name" value="ALCOHOL DEHYDROGENASE CYTOCHROME C SUBUNIT"/>
    <property type="match status" value="1"/>
</dbReference>
<evidence type="ECO:0000313" key="7">
    <source>
        <dbReference type="EMBL" id="WEF51290.1"/>
    </source>
</evidence>
<evidence type="ECO:0000256" key="4">
    <source>
        <dbReference type="PROSITE-ProRule" id="PRU00433"/>
    </source>
</evidence>
<reference evidence="7 8" key="1">
    <citation type="submission" date="2022-11" db="EMBL/GenBank/DDBJ databases">
        <authorList>
            <person name="Siebert D."/>
            <person name="Busche T."/>
            <person name="Saydam E."/>
            <person name="Kalinowski J."/>
            <person name="Ruckert C."/>
            <person name="Blombach B."/>
        </authorList>
    </citation>
    <scope>NUCLEOTIDE SEQUENCE [LARGE SCALE GENOMIC DNA]</scope>
    <source>
        <strain evidence="7 8">DSM 1083</strain>
    </source>
</reference>
<dbReference type="Gene3D" id="1.10.760.10">
    <property type="entry name" value="Cytochrome c-like domain"/>
    <property type="match status" value="1"/>
</dbReference>
<dbReference type="RefSeq" id="WP_275246897.1">
    <property type="nucleotide sequence ID" value="NZ_BAABDX010000001.1"/>
</dbReference>
<keyword evidence="3 4" id="KW-0408">Iron</keyword>
<name>A0ABY8BMT2_AFICR</name>
<feature type="domain" description="Cytochrome c" evidence="6">
    <location>
        <begin position="60"/>
        <end position="152"/>
    </location>
</feature>
<dbReference type="PROSITE" id="PS51007">
    <property type="entry name" value="CYTC"/>
    <property type="match status" value="1"/>
</dbReference>
<dbReference type="InterPro" id="IPR051459">
    <property type="entry name" value="Cytochrome_c-type_DH"/>
</dbReference>
<dbReference type="SUPFAM" id="SSF46626">
    <property type="entry name" value="Cytochrome c"/>
    <property type="match status" value="1"/>
</dbReference>
<dbReference type="InterPro" id="IPR009056">
    <property type="entry name" value="Cyt_c-like_dom"/>
</dbReference>
<dbReference type="Proteomes" id="UP001213907">
    <property type="component" value="Chromosome"/>
</dbReference>
<protein>
    <submittedName>
        <fullName evidence="7">Cytochrome c</fullName>
    </submittedName>
</protein>
<proteinExistence type="predicted"/>
<evidence type="ECO:0000256" key="3">
    <source>
        <dbReference type="ARBA" id="ARBA00023004"/>
    </source>
</evidence>
<feature type="signal peptide" evidence="5">
    <location>
        <begin position="1"/>
        <end position="24"/>
    </location>
</feature>
<sequence length="189" mass="20108">MSMHKKTLLLIAGVVLMLSGSAQAQSIIDHYGFGKQATDQDIARYFSIPPSGRGLPAGSGTAKAGATVFADNCAICHGDKLEGNPAKGIGGDKLLGGRGSLATKTPVKTVESYWPYATTLFDYIKRAMPFSAPGSLTDDQVYSVVAYILAEGKVIKLTEVMNAQTLPKVAMPNKDGFIPDSRPELELYH</sequence>
<keyword evidence="2 4" id="KW-0479">Metal-binding</keyword>
<gene>
    <name evidence="7" type="ORF">AFIC_002869</name>
</gene>
<evidence type="ECO:0000256" key="5">
    <source>
        <dbReference type="SAM" id="SignalP"/>
    </source>
</evidence>
<accession>A0ABY8BMT2</accession>
<keyword evidence="1 4" id="KW-0349">Heme</keyword>
<feature type="chain" id="PRO_5045976371" evidence="5">
    <location>
        <begin position="25"/>
        <end position="189"/>
    </location>
</feature>
<organism evidence="7 8">
    <name type="scientific">Afipia carboxydohydrogena</name>
    <name type="common">Pseudomonas carboxydohydrogena</name>
    <dbReference type="NCBI Taxonomy" id="290"/>
    <lineage>
        <taxon>Bacteria</taxon>
        <taxon>Pseudomonadati</taxon>
        <taxon>Pseudomonadota</taxon>
        <taxon>Alphaproteobacteria</taxon>
        <taxon>Hyphomicrobiales</taxon>
        <taxon>Nitrobacteraceae</taxon>
        <taxon>Afipia</taxon>
    </lineage>
</organism>
<dbReference type="EMBL" id="CP113162">
    <property type="protein sequence ID" value="WEF51290.1"/>
    <property type="molecule type" value="Genomic_DNA"/>
</dbReference>
<evidence type="ECO:0000313" key="8">
    <source>
        <dbReference type="Proteomes" id="UP001213907"/>
    </source>
</evidence>
<evidence type="ECO:0000256" key="2">
    <source>
        <dbReference type="ARBA" id="ARBA00022723"/>
    </source>
</evidence>
<dbReference type="Pfam" id="PF00034">
    <property type="entry name" value="Cytochrom_C"/>
    <property type="match status" value="1"/>
</dbReference>
<evidence type="ECO:0000259" key="6">
    <source>
        <dbReference type="PROSITE" id="PS51007"/>
    </source>
</evidence>
<keyword evidence="8" id="KW-1185">Reference proteome</keyword>
<keyword evidence="5" id="KW-0732">Signal</keyword>
<dbReference type="PANTHER" id="PTHR35008">
    <property type="entry name" value="BLL4482 PROTEIN-RELATED"/>
    <property type="match status" value="1"/>
</dbReference>